<dbReference type="PANTHER" id="PTHR12526">
    <property type="entry name" value="GLYCOSYLTRANSFERASE"/>
    <property type="match status" value="1"/>
</dbReference>
<dbReference type="InterPro" id="IPR028098">
    <property type="entry name" value="Glyco_trans_4-like_N"/>
</dbReference>
<dbReference type="EMBL" id="RSCL01000014">
    <property type="protein sequence ID" value="RUT03106.1"/>
    <property type="molecule type" value="Genomic_DNA"/>
</dbReference>
<dbReference type="OrthoDB" id="9787617at2"/>
<name>A0A433VAH2_9CYAN</name>
<keyword evidence="4" id="KW-1185">Reference proteome</keyword>
<comment type="caution">
    <text evidence="3">The sequence shown here is derived from an EMBL/GenBank/DDBJ whole genome shotgun (WGS) entry which is preliminary data.</text>
</comment>
<gene>
    <name evidence="3" type="ORF">DSM106972_054140</name>
</gene>
<evidence type="ECO:0000259" key="2">
    <source>
        <dbReference type="Pfam" id="PF13439"/>
    </source>
</evidence>
<reference evidence="3" key="2">
    <citation type="journal article" date="2019" name="Genome Biol. Evol.">
        <title>Day and night: Metabolic profiles and evolutionary relationships of six axenic non-marine cyanobacteria.</title>
        <authorList>
            <person name="Will S.E."/>
            <person name="Henke P."/>
            <person name="Boedeker C."/>
            <person name="Huang S."/>
            <person name="Brinkmann H."/>
            <person name="Rohde M."/>
            <person name="Jarek M."/>
            <person name="Friedl T."/>
            <person name="Seufert S."/>
            <person name="Schumacher M."/>
            <person name="Overmann J."/>
            <person name="Neumann-Schaal M."/>
            <person name="Petersen J."/>
        </authorList>
    </citation>
    <scope>NUCLEOTIDE SEQUENCE [LARGE SCALE GENOMIC DNA]</scope>
    <source>
        <strain evidence="3">PCC 7102</strain>
    </source>
</reference>
<dbReference type="AlphaFoldDB" id="A0A433VAH2"/>
<feature type="domain" description="Glycosyl transferase family 1" evidence="1">
    <location>
        <begin position="188"/>
        <end position="353"/>
    </location>
</feature>
<evidence type="ECO:0000313" key="4">
    <source>
        <dbReference type="Proteomes" id="UP000271624"/>
    </source>
</evidence>
<dbReference type="RefSeq" id="WP_127083703.1">
    <property type="nucleotide sequence ID" value="NZ_RSCL01000014.1"/>
</dbReference>
<evidence type="ECO:0000259" key="1">
    <source>
        <dbReference type="Pfam" id="PF00534"/>
    </source>
</evidence>
<dbReference type="PANTHER" id="PTHR12526:SF638">
    <property type="entry name" value="SPORE COAT PROTEIN SA"/>
    <property type="match status" value="1"/>
</dbReference>
<dbReference type="Proteomes" id="UP000271624">
    <property type="component" value="Unassembled WGS sequence"/>
</dbReference>
<proteinExistence type="predicted"/>
<dbReference type="Pfam" id="PF13439">
    <property type="entry name" value="Glyco_transf_4"/>
    <property type="match status" value="1"/>
</dbReference>
<dbReference type="Pfam" id="PF00534">
    <property type="entry name" value="Glycos_transf_1"/>
    <property type="match status" value="1"/>
</dbReference>
<dbReference type="GO" id="GO:0016757">
    <property type="term" value="F:glycosyltransferase activity"/>
    <property type="evidence" value="ECO:0007669"/>
    <property type="project" value="InterPro"/>
</dbReference>
<dbReference type="InterPro" id="IPR001296">
    <property type="entry name" value="Glyco_trans_1"/>
</dbReference>
<organism evidence="3 4">
    <name type="scientific">Dulcicalothrix desertica PCC 7102</name>
    <dbReference type="NCBI Taxonomy" id="232991"/>
    <lineage>
        <taxon>Bacteria</taxon>
        <taxon>Bacillati</taxon>
        <taxon>Cyanobacteriota</taxon>
        <taxon>Cyanophyceae</taxon>
        <taxon>Nostocales</taxon>
        <taxon>Calotrichaceae</taxon>
        <taxon>Dulcicalothrix</taxon>
    </lineage>
</organism>
<keyword evidence="3" id="KW-0808">Transferase</keyword>
<protein>
    <submittedName>
        <fullName evidence="3">Glycosyl transferase</fullName>
    </submittedName>
</protein>
<dbReference type="SUPFAM" id="SSF53756">
    <property type="entry name" value="UDP-Glycosyltransferase/glycogen phosphorylase"/>
    <property type="match status" value="1"/>
</dbReference>
<accession>A0A433VAH2</accession>
<reference evidence="3" key="1">
    <citation type="submission" date="2018-12" db="EMBL/GenBank/DDBJ databases">
        <authorList>
            <person name="Will S."/>
            <person name="Neumann-Schaal M."/>
            <person name="Henke P."/>
        </authorList>
    </citation>
    <scope>NUCLEOTIDE SEQUENCE</scope>
    <source>
        <strain evidence="3">PCC 7102</strain>
    </source>
</reference>
<dbReference type="Gene3D" id="3.40.50.2000">
    <property type="entry name" value="Glycogen Phosphorylase B"/>
    <property type="match status" value="2"/>
</dbReference>
<feature type="domain" description="Glycosyltransferase subfamily 4-like N-terminal" evidence="2">
    <location>
        <begin position="13"/>
        <end position="174"/>
    </location>
</feature>
<evidence type="ECO:0000313" key="3">
    <source>
        <dbReference type="EMBL" id="RUT03106.1"/>
    </source>
</evidence>
<sequence>MKILYITTGLYTGGAEVMLYQLLTRINREKFSPVVLSLMDNGTIGERIQSLNIPVHTIDMEPGKPTLVAAWKLIRTVNEIKPDIIQGWMYQGNMAAQFANLFNFKKIPVIWCIHHSINSLKSEKILTQILIKLGILVSKLNYKVVFVSHNSKKQHEVLGYYPDNTCVIPNGFDTLHFQASLENKCQFRTELGLEPNTFLIGLICRYHPMKDHANFLKAAALLSEKFPHARFVLAGRDVDYSNQSLLELIQDLDISNKVYLLGERRDTSNIFSALDVLSVSSAYGEAFPLVIGEAMSCGIPCVVTNVGDSGWIVGNTGRVVQPRNPEALANAWQDLIAMGLAGREALGKAARERIINYFSLENIVWQYEKLYTEIIDKKSLIKIEYLKNKLELSSPHE</sequence>